<name>A0ABQ2R5S5_9ACTN</name>
<sequence length="229" mass="24480">MNAVRMNLERLEIPAADVVLEADVAVPHPAHGMVLFAHGSGSSRHSPRNRYVAGELQRAGLATVLADLLTPQEERIDLGTGEFRFDIGRLAVRLAGLTGWLARHQPTAGLDIGLFGASTGAAAALVAAAARPAVKAVVSRGGRPDLAGDALRSVRQPTLLIVGERDPIVARLNQEAMELLPGETRLEIVPGATHLFEEPGALEQVASLAREWFLRHLPRERSSQDDAPE</sequence>
<organism evidence="4 5">
    <name type="scientific">Streptosporangium pseudovulgare</name>
    <dbReference type="NCBI Taxonomy" id="35765"/>
    <lineage>
        <taxon>Bacteria</taxon>
        <taxon>Bacillati</taxon>
        <taxon>Actinomycetota</taxon>
        <taxon>Actinomycetes</taxon>
        <taxon>Streptosporangiales</taxon>
        <taxon>Streptosporangiaceae</taxon>
        <taxon>Streptosporangium</taxon>
    </lineage>
</organism>
<dbReference type="InterPro" id="IPR002925">
    <property type="entry name" value="Dienelactn_hydro"/>
</dbReference>
<dbReference type="EMBL" id="BMQJ01000011">
    <property type="protein sequence ID" value="GGQ09488.1"/>
    <property type="molecule type" value="Genomic_DNA"/>
</dbReference>
<dbReference type="InterPro" id="IPR029058">
    <property type="entry name" value="AB_hydrolase_fold"/>
</dbReference>
<dbReference type="Proteomes" id="UP000611554">
    <property type="component" value="Unassembled WGS sequence"/>
</dbReference>
<proteinExistence type="inferred from homology"/>
<dbReference type="Pfam" id="PF01738">
    <property type="entry name" value="DLH"/>
    <property type="match status" value="1"/>
</dbReference>
<evidence type="ECO:0000313" key="5">
    <source>
        <dbReference type="Proteomes" id="UP000611554"/>
    </source>
</evidence>
<feature type="domain" description="Dienelactone hydrolase" evidence="3">
    <location>
        <begin position="103"/>
        <end position="202"/>
    </location>
</feature>
<gene>
    <name evidence="4" type="ORF">GCM10010140_44650</name>
</gene>
<dbReference type="InterPro" id="IPR050261">
    <property type="entry name" value="FrsA_esterase"/>
</dbReference>
<keyword evidence="5" id="KW-1185">Reference proteome</keyword>
<reference evidence="5" key="1">
    <citation type="journal article" date="2019" name="Int. J. Syst. Evol. Microbiol.">
        <title>The Global Catalogue of Microorganisms (GCM) 10K type strain sequencing project: providing services to taxonomists for standard genome sequencing and annotation.</title>
        <authorList>
            <consortium name="The Broad Institute Genomics Platform"/>
            <consortium name="The Broad Institute Genome Sequencing Center for Infectious Disease"/>
            <person name="Wu L."/>
            <person name="Ma J."/>
        </authorList>
    </citation>
    <scope>NUCLEOTIDE SEQUENCE [LARGE SCALE GENOMIC DNA]</scope>
    <source>
        <strain evidence="5">JCM 3115</strain>
    </source>
</reference>
<accession>A0ABQ2R5S5</accession>
<protein>
    <submittedName>
        <fullName evidence="4">Hydrolase</fullName>
    </submittedName>
</protein>
<dbReference type="SUPFAM" id="SSF53474">
    <property type="entry name" value="alpha/beta-Hydrolases"/>
    <property type="match status" value="1"/>
</dbReference>
<dbReference type="PANTHER" id="PTHR22946">
    <property type="entry name" value="DIENELACTONE HYDROLASE DOMAIN-CONTAINING PROTEIN-RELATED"/>
    <property type="match status" value="1"/>
</dbReference>
<comment type="similarity">
    <text evidence="1">Belongs to the AB hydrolase superfamily.</text>
</comment>
<dbReference type="PANTHER" id="PTHR22946:SF9">
    <property type="entry name" value="POLYKETIDE TRANSFERASE AF380"/>
    <property type="match status" value="1"/>
</dbReference>
<evidence type="ECO:0000259" key="3">
    <source>
        <dbReference type="Pfam" id="PF01738"/>
    </source>
</evidence>
<dbReference type="GO" id="GO:0016787">
    <property type="term" value="F:hydrolase activity"/>
    <property type="evidence" value="ECO:0007669"/>
    <property type="project" value="UniProtKB-KW"/>
</dbReference>
<dbReference type="Gene3D" id="3.40.50.1820">
    <property type="entry name" value="alpha/beta hydrolase"/>
    <property type="match status" value="1"/>
</dbReference>
<evidence type="ECO:0000256" key="2">
    <source>
        <dbReference type="ARBA" id="ARBA00022801"/>
    </source>
</evidence>
<keyword evidence="2 4" id="KW-0378">Hydrolase</keyword>
<evidence type="ECO:0000256" key="1">
    <source>
        <dbReference type="ARBA" id="ARBA00008645"/>
    </source>
</evidence>
<evidence type="ECO:0000313" key="4">
    <source>
        <dbReference type="EMBL" id="GGQ09488.1"/>
    </source>
</evidence>
<comment type="caution">
    <text evidence="4">The sequence shown here is derived from an EMBL/GenBank/DDBJ whole genome shotgun (WGS) entry which is preliminary data.</text>
</comment>